<evidence type="ECO:0000259" key="1">
    <source>
        <dbReference type="Pfam" id="PF03703"/>
    </source>
</evidence>
<organism evidence="2 3">
    <name type="scientific">Helcococcus ovis</name>
    <dbReference type="NCBI Taxonomy" id="72026"/>
    <lineage>
        <taxon>Bacteria</taxon>
        <taxon>Bacillati</taxon>
        <taxon>Bacillota</taxon>
        <taxon>Tissierellia</taxon>
        <taxon>Tissierellales</taxon>
        <taxon>Peptoniphilaceae</taxon>
        <taxon>Helcococcus</taxon>
    </lineage>
</organism>
<dbReference type="GeneID" id="97030243"/>
<evidence type="ECO:0000313" key="2">
    <source>
        <dbReference type="EMBL" id="TFF66315.1"/>
    </source>
</evidence>
<reference evidence="2 3" key="1">
    <citation type="submission" date="2019-01" db="EMBL/GenBank/DDBJ databases">
        <title>Draft Genome Sequences of Helcococcus ovis Strains Isolated from the Uterus and Vagina of Dairy Cows with Metritis.</title>
        <authorList>
            <person name="Cunha F."/>
            <person name="Jeon S.J."/>
            <person name="Kutzer P."/>
            <person name="Galvao K.N."/>
        </authorList>
    </citation>
    <scope>NUCLEOTIDE SEQUENCE [LARGE SCALE GENOMIC DNA]</scope>
    <source>
        <strain evidence="2 3">KG-37</strain>
    </source>
</reference>
<name>A0A4R9C1Y0_9FIRM</name>
<evidence type="ECO:0000313" key="3">
    <source>
        <dbReference type="Proteomes" id="UP000297454"/>
    </source>
</evidence>
<accession>A0A4R9C1Y0</accession>
<dbReference type="Pfam" id="PF03703">
    <property type="entry name" value="bPH_2"/>
    <property type="match status" value="1"/>
</dbReference>
<dbReference type="RefSeq" id="WP_134711229.1">
    <property type="nucleotide sequence ID" value="NZ_CP119081.1"/>
</dbReference>
<feature type="domain" description="YdbS-like PH" evidence="1">
    <location>
        <begin position="2"/>
        <end position="41"/>
    </location>
</feature>
<dbReference type="OrthoDB" id="9801922at2"/>
<dbReference type="AlphaFoldDB" id="A0A4R9C1Y0"/>
<protein>
    <submittedName>
        <fullName evidence="2">PH domain-containing protein</fullName>
    </submittedName>
</protein>
<sequence length="43" mass="5036">MVTNKRVYLILGIIGTDVQIIEYREIEKLNVNIGILEKMKNFI</sequence>
<comment type="caution">
    <text evidence="2">The sequence shown here is derived from an EMBL/GenBank/DDBJ whole genome shotgun (WGS) entry which is preliminary data.</text>
</comment>
<keyword evidence="3" id="KW-1185">Reference proteome</keyword>
<gene>
    <name evidence="2" type="ORF">EQF91_04285</name>
</gene>
<proteinExistence type="predicted"/>
<dbReference type="InterPro" id="IPR005182">
    <property type="entry name" value="YdbS-like_PH"/>
</dbReference>
<dbReference type="EMBL" id="SCFR01000011">
    <property type="protein sequence ID" value="TFF66315.1"/>
    <property type="molecule type" value="Genomic_DNA"/>
</dbReference>
<dbReference type="Proteomes" id="UP000297454">
    <property type="component" value="Unassembled WGS sequence"/>
</dbReference>